<accession>A0A834NPV8</accession>
<feature type="region of interest" description="Disordered" evidence="1">
    <location>
        <begin position="96"/>
        <end position="136"/>
    </location>
</feature>
<organism evidence="2 3">
    <name type="scientific">Vespula germanica</name>
    <name type="common">German yellow jacket</name>
    <name type="synonym">Paravespula germanica</name>
    <dbReference type="NCBI Taxonomy" id="30212"/>
    <lineage>
        <taxon>Eukaryota</taxon>
        <taxon>Metazoa</taxon>
        <taxon>Ecdysozoa</taxon>
        <taxon>Arthropoda</taxon>
        <taxon>Hexapoda</taxon>
        <taxon>Insecta</taxon>
        <taxon>Pterygota</taxon>
        <taxon>Neoptera</taxon>
        <taxon>Endopterygota</taxon>
        <taxon>Hymenoptera</taxon>
        <taxon>Apocrita</taxon>
        <taxon>Aculeata</taxon>
        <taxon>Vespoidea</taxon>
        <taxon>Vespidae</taxon>
        <taxon>Vespinae</taxon>
        <taxon>Vespula</taxon>
    </lineage>
</organism>
<reference evidence="2" key="1">
    <citation type="journal article" date="2020" name="G3 (Bethesda)">
        <title>High-Quality Assemblies for Three Invasive Social Wasps from the &lt;i&gt;Vespula&lt;/i&gt; Genus.</title>
        <authorList>
            <person name="Harrop T.W.R."/>
            <person name="Guhlin J."/>
            <person name="McLaughlin G.M."/>
            <person name="Permina E."/>
            <person name="Stockwell P."/>
            <person name="Gilligan J."/>
            <person name="Le Lec M.F."/>
            <person name="Gruber M.A.M."/>
            <person name="Quinn O."/>
            <person name="Lovegrove M."/>
            <person name="Duncan E.J."/>
            <person name="Remnant E.J."/>
            <person name="Van Eeckhoven J."/>
            <person name="Graham B."/>
            <person name="Knapp R.A."/>
            <person name="Langford K.W."/>
            <person name="Kronenberg Z."/>
            <person name="Press M.O."/>
            <person name="Eacker S.M."/>
            <person name="Wilson-Rankin E.E."/>
            <person name="Purcell J."/>
            <person name="Lester P.J."/>
            <person name="Dearden P.K."/>
        </authorList>
    </citation>
    <scope>NUCLEOTIDE SEQUENCE</scope>
    <source>
        <strain evidence="2">Linc-1</strain>
    </source>
</reference>
<evidence type="ECO:0000313" key="2">
    <source>
        <dbReference type="EMBL" id="KAF7415246.1"/>
    </source>
</evidence>
<protein>
    <submittedName>
        <fullName evidence="2">Uncharacterized protein</fullName>
    </submittedName>
</protein>
<proteinExistence type="predicted"/>
<evidence type="ECO:0000256" key="1">
    <source>
        <dbReference type="SAM" id="MobiDB-lite"/>
    </source>
</evidence>
<dbReference type="AlphaFoldDB" id="A0A834NPV8"/>
<gene>
    <name evidence="2" type="ORF">HZH68_003735</name>
</gene>
<evidence type="ECO:0000313" key="3">
    <source>
        <dbReference type="Proteomes" id="UP000617340"/>
    </source>
</evidence>
<dbReference type="Proteomes" id="UP000617340">
    <property type="component" value="Unassembled WGS sequence"/>
</dbReference>
<dbReference type="EMBL" id="JACSDZ010000002">
    <property type="protein sequence ID" value="KAF7415246.1"/>
    <property type="molecule type" value="Genomic_DNA"/>
</dbReference>
<comment type="caution">
    <text evidence="2">The sequence shown here is derived from an EMBL/GenBank/DDBJ whole genome shotgun (WGS) entry which is preliminary data.</text>
</comment>
<sequence>MVKLTSQISLPKCFQSGNLNNASNCSFRIKCSATFEAGKKCVAKTLGRPGRYIDLDVLETFSSLFAVERAIPKIFTCPRGRPRTYSDEESGRVASISFSSGRSNQPRVTKLPAVGRTPESSLVTNPDLLSQPPVEEKSVDLESTVESDSFRYHNIKFWRIKFTAGEGV</sequence>
<feature type="compositionally biased region" description="Polar residues" evidence="1">
    <location>
        <begin position="118"/>
        <end position="128"/>
    </location>
</feature>
<feature type="compositionally biased region" description="Polar residues" evidence="1">
    <location>
        <begin position="96"/>
        <end position="107"/>
    </location>
</feature>
<keyword evidence="3" id="KW-1185">Reference proteome</keyword>
<name>A0A834NPV8_VESGE</name>